<proteinExistence type="predicted"/>
<accession>A0A8S5L905</accession>
<dbReference type="EMBL" id="BK014659">
    <property type="protein sequence ID" value="DAD66392.1"/>
    <property type="molecule type" value="Genomic_DNA"/>
</dbReference>
<protein>
    <submittedName>
        <fullName evidence="1">Uncharacterized protein</fullName>
    </submittedName>
</protein>
<sequence length="135" mass="15248">MIIENELFIIPIDVYMRDMGIIISTWEQAIDAISDQLEEDEKDDLIRATPKLNERGRHFTTNSGLSIVWIRQGLSLRVTHSTITHEVVHASIEILKSIGISLCHKSEEAYAYLIEYLAFEAGSKLGTIPAFDQST</sequence>
<organism evidence="1">
    <name type="scientific">Siphoviridae sp. ct4T77</name>
    <dbReference type="NCBI Taxonomy" id="2823563"/>
    <lineage>
        <taxon>Viruses</taxon>
        <taxon>Duplodnaviria</taxon>
        <taxon>Heunggongvirae</taxon>
        <taxon>Uroviricota</taxon>
        <taxon>Caudoviricetes</taxon>
    </lineage>
</organism>
<name>A0A8S5L905_9CAUD</name>
<reference evidence="1" key="1">
    <citation type="journal article" date="2021" name="Proc. Natl. Acad. Sci. U.S.A.">
        <title>A Catalog of Tens of Thousands of Viruses from Human Metagenomes Reveals Hidden Associations with Chronic Diseases.</title>
        <authorList>
            <person name="Tisza M.J."/>
            <person name="Buck C.B."/>
        </authorList>
    </citation>
    <scope>NUCLEOTIDE SEQUENCE</scope>
    <source>
        <strain evidence="1">Ct4T77</strain>
    </source>
</reference>
<evidence type="ECO:0000313" key="1">
    <source>
        <dbReference type="EMBL" id="DAD66392.1"/>
    </source>
</evidence>